<evidence type="ECO:0000256" key="2">
    <source>
        <dbReference type="PIRSR" id="PIRSR637460-2"/>
    </source>
</evidence>
<organism evidence="4 5">
    <name type="scientific">Nocardioides luteus</name>
    <dbReference type="NCBI Taxonomy" id="1844"/>
    <lineage>
        <taxon>Bacteria</taxon>
        <taxon>Bacillati</taxon>
        <taxon>Actinomycetota</taxon>
        <taxon>Actinomycetes</taxon>
        <taxon>Propionibacteriales</taxon>
        <taxon>Nocardioidaceae</taxon>
        <taxon>Nocardioides</taxon>
    </lineage>
</organism>
<dbReference type="STRING" id="1844.UG56_017810"/>
<dbReference type="SUPFAM" id="SSF52266">
    <property type="entry name" value="SGNH hydrolase"/>
    <property type="match status" value="1"/>
</dbReference>
<dbReference type="Gene3D" id="3.40.50.1110">
    <property type="entry name" value="SGNH hydrolase"/>
    <property type="match status" value="1"/>
</dbReference>
<evidence type="ECO:0000256" key="1">
    <source>
        <dbReference type="PIRSR" id="PIRSR637460-1"/>
    </source>
</evidence>
<reference evidence="4" key="1">
    <citation type="submission" date="2016-10" db="EMBL/GenBank/DDBJ databases">
        <title>Draft Genome Sequence of Nocardioides luteus Strain BAFB, an Alkane-Degrading Bacterium Isolated from JP-7 Polluted Soil.</title>
        <authorList>
            <person name="Brown L."/>
            <person name="Ruiz O.N."/>
            <person name="Gunasekera T."/>
        </authorList>
    </citation>
    <scope>NUCLEOTIDE SEQUENCE [LARGE SCALE GENOMIC DNA]</scope>
    <source>
        <strain evidence="4">BAFB</strain>
    </source>
</reference>
<feature type="active site" evidence="1">
    <location>
        <position position="251"/>
    </location>
</feature>
<comment type="caution">
    <text evidence="4">The sequence shown here is derived from an EMBL/GenBank/DDBJ whole genome shotgun (WGS) entry which is preliminary data.</text>
</comment>
<proteinExistence type="predicted"/>
<dbReference type="InterPro" id="IPR037460">
    <property type="entry name" value="SEST-like"/>
</dbReference>
<dbReference type="AlphaFoldDB" id="A0A1J4N4J3"/>
<feature type="active site" description="Nucleophile" evidence="1">
    <location>
        <position position="30"/>
    </location>
</feature>
<sequence>MVMVGIGPGPGGAAPASAAGSLTMVALGDSSAAGPLVGTQNSLDCLRSSSNWPAVAARALGAQLTDVTCSGATTADLTGKRFGYIAPQLDAVTADTDIVTVAIGANDINMGGTVVGCTQPLPEPYGVSCKSWMTAGGDTTDSQLAAVRPKIVDAVNRIHAKAPGASVHLVGYLRYWDETGCYPTDPIWAVDAEWLQSIFDRTNAMIRQAAAESGATYIDIATPSTGHGVCAPYASKWVEGLVPTSVAAPYHPNQSGMDAAGAVVASAIGG</sequence>
<dbReference type="CDD" id="cd01823">
    <property type="entry name" value="SEST_like"/>
    <property type="match status" value="1"/>
</dbReference>
<dbReference type="InterPro" id="IPR036514">
    <property type="entry name" value="SGNH_hydro_sf"/>
</dbReference>
<feature type="disulfide bond" evidence="2">
    <location>
        <begin position="181"/>
        <end position="230"/>
    </location>
</feature>
<keyword evidence="5" id="KW-1185">Reference proteome</keyword>
<keyword evidence="2" id="KW-1015">Disulfide bond</keyword>
<evidence type="ECO:0000313" key="4">
    <source>
        <dbReference type="EMBL" id="OIJ25488.1"/>
    </source>
</evidence>
<dbReference type="GO" id="GO:0019433">
    <property type="term" value="P:triglyceride catabolic process"/>
    <property type="evidence" value="ECO:0007669"/>
    <property type="project" value="TreeGrafter"/>
</dbReference>
<protein>
    <recommendedName>
        <fullName evidence="3">SGNH hydrolase-type esterase domain-containing protein</fullName>
    </recommendedName>
</protein>
<dbReference type="EMBL" id="JZDQ02000025">
    <property type="protein sequence ID" value="OIJ25488.1"/>
    <property type="molecule type" value="Genomic_DNA"/>
</dbReference>
<evidence type="ECO:0000259" key="3">
    <source>
        <dbReference type="Pfam" id="PF13472"/>
    </source>
</evidence>
<evidence type="ECO:0000313" key="5">
    <source>
        <dbReference type="Proteomes" id="UP000033772"/>
    </source>
</evidence>
<feature type="disulfide bond" evidence="2">
    <location>
        <begin position="117"/>
        <end position="129"/>
    </location>
</feature>
<accession>A0A1J4N4J3</accession>
<dbReference type="GO" id="GO:0004806">
    <property type="term" value="F:triacylglycerol lipase activity"/>
    <property type="evidence" value="ECO:0007669"/>
    <property type="project" value="TreeGrafter"/>
</dbReference>
<dbReference type="Pfam" id="PF13472">
    <property type="entry name" value="Lipase_GDSL_2"/>
    <property type="match status" value="1"/>
</dbReference>
<dbReference type="PANTHER" id="PTHR37981:SF1">
    <property type="entry name" value="SGNH HYDROLASE-TYPE ESTERASE DOMAIN-CONTAINING PROTEIN"/>
    <property type="match status" value="1"/>
</dbReference>
<dbReference type="InterPro" id="IPR013830">
    <property type="entry name" value="SGNH_hydro"/>
</dbReference>
<gene>
    <name evidence="4" type="ORF">UG56_017810</name>
</gene>
<name>A0A1J4N4J3_9ACTN</name>
<feature type="domain" description="SGNH hydrolase-type esterase" evidence="3">
    <location>
        <begin position="26"/>
        <end position="258"/>
    </location>
</feature>
<feature type="disulfide bond" evidence="2">
    <location>
        <begin position="45"/>
        <end position="69"/>
    </location>
</feature>
<dbReference type="PANTHER" id="PTHR37981">
    <property type="entry name" value="LIPASE 2"/>
    <property type="match status" value="1"/>
</dbReference>
<dbReference type="Proteomes" id="UP000033772">
    <property type="component" value="Unassembled WGS sequence"/>
</dbReference>